<dbReference type="Proteomes" id="UP000305067">
    <property type="component" value="Unassembled WGS sequence"/>
</dbReference>
<name>A0A5C3QIG0_9AGAR</name>
<evidence type="ECO:0000256" key="1">
    <source>
        <dbReference type="SAM" id="MobiDB-lite"/>
    </source>
</evidence>
<feature type="compositionally biased region" description="Low complexity" evidence="1">
    <location>
        <begin position="20"/>
        <end position="29"/>
    </location>
</feature>
<evidence type="ECO:0000313" key="3">
    <source>
        <dbReference type="Proteomes" id="UP000305067"/>
    </source>
</evidence>
<organism evidence="2 3">
    <name type="scientific">Pterulicium gracile</name>
    <dbReference type="NCBI Taxonomy" id="1884261"/>
    <lineage>
        <taxon>Eukaryota</taxon>
        <taxon>Fungi</taxon>
        <taxon>Dikarya</taxon>
        <taxon>Basidiomycota</taxon>
        <taxon>Agaricomycotina</taxon>
        <taxon>Agaricomycetes</taxon>
        <taxon>Agaricomycetidae</taxon>
        <taxon>Agaricales</taxon>
        <taxon>Pleurotineae</taxon>
        <taxon>Pterulaceae</taxon>
        <taxon>Pterulicium</taxon>
    </lineage>
</organism>
<sequence length="331" mass="36467">MVIVLDESEKRSVFPQLGEASASTSTSTAAHRRDAAPRLSTEEPPPYQEPSYLHAAQPQQQPTHPSSGPTRPLTRSAISPPAAAASPGPSAPSLIFAPSHRGQFHVTTAQWEGPSPPSFFRQAPSDIPRSSFEPMYLTTKKTKLTSGFPMYPPPSPRGRHPFAEMDVTEEDWTWFLKEVNKAVELRQTRGEKYLFPVNDPILNLNKLPIVDFFMDAVSQSHKVKPVGAVVRRWNHHFFGPRHLEVVLAKGSQRLTGIDGPPTSRAFTLPVPIRKTTHMTHTTTTQRSRRSRSSDPSASHSRPEGPPSQSFVSHATAREVAVCVIGRLDGGE</sequence>
<reference evidence="2 3" key="1">
    <citation type="journal article" date="2019" name="Nat. Ecol. Evol.">
        <title>Megaphylogeny resolves global patterns of mushroom evolution.</title>
        <authorList>
            <person name="Varga T."/>
            <person name="Krizsan K."/>
            <person name="Foldi C."/>
            <person name="Dima B."/>
            <person name="Sanchez-Garcia M."/>
            <person name="Sanchez-Ramirez S."/>
            <person name="Szollosi G.J."/>
            <person name="Szarkandi J.G."/>
            <person name="Papp V."/>
            <person name="Albert L."/>
            <person name="Andreopoulos W."/>
            <person name="Angelini C."/>
            <person name="Antonin V."/>
            <person name="Barry K.W."/>
            <person name="Bougher N.L."/>
            <person name="Buchanan P."/>
            <person name="Buyck B."/>
            <person name="Bense V."/>
            <person name="Catcheside P."/>
            <person name="Chovatia M."/>
            <person name="Cooper J."/>
            <person name="Damon W."/>
            <person name="Desjardin D."/>
            <person name="Finy P."/>
            <person name="Geml J."/>
            <person name="Haridas S."/>
            <person name="Hughes K."/>
            <person name="Justo A."/>
            <person name="Karasinski D."/>
            <person name="Kautmanova I."/>
            <person name="Kiss B."/>
            <person name="Kocsube S."/>
            <person name="Kotiranta H."/>
            <person name="LaButti K.M."/>
            <person name="Lechner B.E."/>
            <person name="Liimatainen K."/>
            <person name="Lipzen A."/>
            <person name="Lukacs Z."/>
            <person name="Mihaltcheva S."/>
            <person name="Morgado L.N."/>
            <person name="Niskanen T."/>
            <person name="Noordeloos M.E."/>
            <person name="Ohm R.A."/>
            <person name="Ortiz-Santana B."/>
            <person name="Ovrebo C."/>
            <person name="Racz N."/>
            <person name="Riley R."/>
            <person name="Savchenko A."/>
            <person name="Shiryaev A."/>
            <person name="Soop K."/>
            <person name="Spirin V."/>
            <person name="Szebenyi C."/>
            <person name="Tomsovsky M."/>
            <person name="Tulloss R.E."/>
            <person name="Uehling J."/>
            <person name="Grigoriev I.V."/>
            <person name="Vagvolgyi C."/>
            <person name="Papp T."/>
            <person name="Martin F.M."/>
            <person name="Miettinen O."/>
            <person name="Hibbett D.S."/>
            <person name="Nagy L.G."/>
        </authorList>
    </citation>
    <scope>NUCLEOTIDE SEQUENCE [LARGE SCALE GENOMIC DNA]</scope>
    <source>
        <strain evidence="2 3">CBS 309.79</strain>
    </source>
</reference>
<proteinExistence type="predicted"/>
<keyword evidence="3" id="KW-1185">Reference proteome</keyword>
<dbReference type="STRING" id="1884261.A0A5C3QIG0"/>
<protein>
    <submittedName>
        <fullName evidence="2">Uncharacterized protein</fullName>
    </submittedName>
</protein>
<dbReference type="InterPro" id="IPR028018">
    <property type="entry name" value="DUF4646"/>
</dbReference>
<feature type="compositionally biased region" description="Low complexity" evidence="1">
    <location>
        <begin position="54"/>
        <end position="93"/>
    </location>
</feature>
<dbReference type="Pfam" id="PF15496">
    <property type="entry name" value="DUF4646"/>
    <property type="match status" value="1"/>
</dbReference>
<dbReference type="AlphaFoldDB" id="A0A5C3QIG0"/>
<dbReference type="EMBL" id="ML178827">
    <property type="protein sequence ID" value="TFL00920.1"/>
    <property type="molecule type" value="Genomic_DNA"/>
</dbReference>
<feature type="region of interest" description="Disordered" evidence="1">
    <location>
        <begin position="272"/>
        <end position="312"/>
    </location>
</feature>
<dbReference type="OrthoDB" id="5314275at2759"/>
<feature type="region of interest" description="Disordered" evidence="1">
    <location>
        <begin position="1"/>
        <end position="96"/>
    </location>
</feature>
<gene>
    <name evidence="2" type="ORF">BDV98DRAFT_99605</name>
</gene>
<accession>A0A5C3QIG0</accession>
<evidence type="ECO:0000313" key="2">
    <source>
        <dbReference type="EMBL" id="TFL00920.1"/>
    </source>
</evidence>